<feature type="signal peptide" evidence="1">
    <location>
        <begin position="1"/>
        <end position="22"/>
    </location>
</feature>
<feature type="chain" id="PRO_5045355186" description="Lipoprotein" evidence="1">
    <location>
        <begin position="23"/>
        <end position="175"/>
    </location>
</feature>
<dbReference type="EMBL" id="AP025591">
    <property type="protein sequence ID" value="BDG01201.1"/>
    <property type="molecule type" value="Genomic_DNA"/>
</dbReference>
<name>A0ABM7WP05_9BACT</name>
<reference evidence="3" key="1">
    <citation type="journal article" date="2022" name="Int. J. Syst. Evol. Microbiol.">
        <title>Anaeromyxobacter oryzae sp. nov., Anaeromyxobacter diazotrophicus sp. nov. and Anaeromyxobacter paludicola sp. nov., isolated from paddy soils.</title>
        <authorList>
            <person name="Itoh H."/>
            <person name="Xu Z."/>
            <person name="Mise K."/>
            <person name="Masuda Y."/>
            <person name="Ushijima N."/>
            <person name="Hayakawa C."/>
            <person name="Shiratori Y."/>
            <person name="Senoo K."/>
        </authorList>
    </citation>
    <scope>NUCLEOTIDE SEQUENCE [LARGE SCALE GENOMIC DNA]</scope>
    <source>
        <strain evidence="3">Red232</strain>
    </source>
</reference>
<sequence length="175" mass="18717">MPRPAPSAAALASVALAAAVLACVGPGSERARQEKLARELDGIRYEQPLDTVWTTVIRLLADRGYPLAGKDAELVGQSVNLYDRLTSKARETETAKDGTRTLETGWLAGIRYRAEARPDGRVAFTKIHEDLTEHRRDAASEPGVEMGLALAQRLAPDKAARIEAAAGSGDSGGRR</sequence>
<dbReference type="PROSITE" id="PS51257">
    <property type="entry name" value="PROKAR_LIPOPROTEIN"/>
    <property type="match status" value="1"/>
</dbReference>
<evidence type="ECO:0000313" key="2">
    <source>
        <dbReference type="EMBL" id="BDG01201.1"/>
    </source>
</evidence>
<gene>
    <name evidence="2" type="ORF">AMOR_01970</name>
</gene>
<evidence type="ECO:0000313" key="3">
    <source>
        <dbReference type="Proteomes" id="UP001162891"/>
    </source>
</evidence>
<dbReference type="Proteomes" id="UP001162891">
    <property type="component" value="Chromosome"/>
</dbReference>
<keyword evidence="3" id="KW-1185">Reference proteome</keyword>
<accession>A0ABM7WP05</accession>
<evidence type="ECO:0008006" key="4">
    <source>
        <dbReference type="Google" id="ProtNLM"/>
    </source>
</evidence>
<protein>
    <recommendedName>
        <fullName evidence="4">Lipoprotein</fullName>
    </recommendedName>
</protein>
<keyword evidence="1" id="KW-0732">Signal</keyword>
<evidence type="ECO:0000256" key="1">
    <source>
        <dbReference type="SAM" id="SignalP"/>
    </source>
</evidence>
<organism evidence="2 3">
    <name type="scientific">Anaeromyxobacter oryzae</name>
    <dbReference type="NCBI Taxonomy" id="2918170"/>
    <lineage>
        <taxon>Bacteria</taxon>
        <taxon>Pseudomonadati</taxon>
        <taxon>Myxococcota</taxon>
        <taxon>Myxococcia</taxon>
        <taxon>Myxococcales</taxon>
        <taxon>Cystobacterineae</taxon>
        <taxon>Anaeromyxobacteraceae</taxon>
        <taxon>Anaeromyxobacter</taxon>
    </lineage>
</organism>
<proteinExistence type="predicted"/>
<dbReference type="RefSeq" id="WP_248357594.1">
    <property type="nucleotide sequence ID" value="NZ_AP025591.1"/>
</dbReference>